<dbReference type="Proteomes" id="UP001161691">
    <property type="component" value="Unassembled WGS sequence"/>
</dbReference>
<organism evidence="2 3">
    <name type="scientific">Cohnella hashimotonis</name>
    <dbReference type="NCBI Taxonomy" id="2826895"/>
    <lineage>
        <taxon>Bacteria</taxon>
        <taxon>Bacillati</taxon>
        <taxon>Bacillota</taxon>
        <taxon>Bacilli</taxon>
        <taxon>Bacillales</taxon>
        <taxon>Paenibacillaceae</taxon>
        <taxon>Cohnella</taxon>
    </lineage>
</organism>
<comment type="caution">
    <text evidence="2">The sequence shown here is derived from an EMBL/GenBank/DDBJ whole genome shotgun (WGS) entry which is preliminary data.</text>
</comment>
<evidence type="ECO:0000313" key="2">
    <source>
        <dbReference type="EMBL" id="MDI4644633.1"/>
    </source>
</evidence>
<feature type="compositionally biased region" description="Acidic residues" evidence="1">
    <location>
        <begin position="73"/>
        <end position="84"/>
    </location>
</feature>
<reference evidence="2" key="1">
    <citation type="submission" date="2023-04" db="EMBL/GenBank/DDBJ databases">
        <title>Comparative genomic analysis of Cohnella hashimotonis sp. nov., isolated from the International Space Station.</title>
        <authorList>
            <person name="Venkateswaran K."/>
            <person name="Simpson A."/>
        </authorList>
    </citation>
    <scope>NUCLEOTIDE SEQUENCE</scope>
    <source>
        <strain evidence="2">F6_2S_P_1</strain>
    </source>
</reference>
<name>A0ABT6TE72_9BACL</name>
<proteinExistence type="predicted"/>
<gene>
    <name evidence="2" type="ORF">KB449_06640</name>
</gene>
<accession>A0ABT6TE72</accession>
<dbReference type="EMBL" id="JAGRPV010000001">
    <property type="protein sequence ID" value="MDI4644633.1"/>
    <property type="molecule type" value="Genomic_DNA"/>
</dbReference>
<evidence type="ECO:0000256" key="1">
    <source>
        <dbReference type="SAM" id="MobiDB-lite"/>
    </source>
</evidence>
<sequence length="189" mass="21502">MAANVIICPWCQSEIIQEPGEEPDKYCPVCDNELSGYRTLRFGLGEEEPEEDEEEEAEDDSRYGRPGRRGLPEDLEGLGLDGDDDLRGKDEALLRYEDTVEAILDEQEFVPECPQCREYMIETGRQVVQTASFTPKRPERLRGKAVLEAPFSMTLYMCPSCFTMEYALSEEDRSRIGDNLSREPEADGK</sequence>
<evidence type="ECO:0000313" key="3">
    <source>
        <dbReference type="Proteomes" id="UP001161691"/>
    </source>
</evidence>
<feature type="compositionally biased region" description="Acidic residues" evidence="1">
    <location>
        <begin position="45"/>
        <end position="59"/>
    </location>
</feature>
<feature type="region of interest" description="Disordered" evidence="1">
    <location>
        <begin position="41"/>
        <end position="84"/>
    </location>
</feature>
<protein>
    <submittedName>
        <fullName evidence="2">Uncharacterized protein</fullName>
    </submittedName>
</protein>
<keyword evidence="3" id="KW-1185">Reference proteome</keyword>
<dbReference type="RefSeq" id="WP_282907624.1">
    <property type="nucleotide sequence ID" value="NZ_JAGRPV010000001.1"/>
</dbReference>